<feature type="compositionally biased region" description="Basic and acidic residues" evidence="1">
    <location>
        <begin position="14"/>
        <end position="28"/>
    </location>
</feature>
<reference evidence="2 3" key="1">
    <citation type="submission" date="2018-10" db="EMBL/GenBank/DDBJ databases">
        <title>Genome sequencing of Mucilaginibacter sp. HYN0043.</title>
        <authorList>
            <person name="Kim M."/>
            <person name="Yi H."/>
        </authorList>
    </citation>
    <scope>NUCLEOTIDE SEQUENCE [LARGE SCALE GENOMIC DNA]</scope>
    <source>
        <strain evidence="2 3">HYN0043</strain>
    </source>
</reference>
<dbReference type="OrthoDB" id="709892at2"/>
<dbReference type="Proteomes" id="UP000270046">
    <property type="component" value="Chromosome"/>
</dbReference>
<dbReference type="KEGG" id="muh:HYN43_008395"/>
<protein>
    <submittedName>
        <fullName evidence="2">Uncharacterized protein</fullName>
    </submittedName>
</protein>
<name>A0A494VVM9_9SPHI</name>
<proteinExistence type="predicted"/>
<feature type="region of interest" description="Disordered" evidence="1">
    <location>
        <begin position="1"/>
        <end position="41"/>
    </location>
</feature>
<evidence type="ECO:0000256" key="1">
    <source>
        <dbReference type="SAM" id="MobiDB-lite"/>
    </source>
</evidence>
<dbReference type="EMBL" id="CP032869">
    <property type="protein sequence ID" value="AYL95315.1"/>
    <property type="molecule type" value="Genomic_DNA"/>
</dbReference>
<keyword evidence="3" id="KW-1185">Reference proteome</keyword>
<gene>
    <name evidence="2" type="ORF">HYN43_008395</name>
</gene>
<evidence type="ECO:0000313" key="3">
    <source>
        <dbReference type="Proteomes" id="UP000270046"/>
    </source>
</evidence>
<dbReference type="RefSeq" id="WP_119409017.1">
    <property type="nucleotide sequence ID" value="NZ_CP032869.1"/>
</dbReference>
<evidence type="ECO:0000313" key="2">
    <source>
        <dbReference type="EMBL" id="AYL95315.1"/>
    </source>
</evidence>
<organism evidence="2 3">
    <name type="scientific">Mucilaginibacter celer</name>
    <dbReference type="NCBI Taxonomy" id="2305508"/>
    <lineage>
        <taxon>Bacteria</taxon>
        <taxon>Pseudomonadati</taxon>
        <taxon>Bacteroidota</taxon>
        <taxon>Sphingobacteriia</taxon>
        <taxon>Sphingobacteriales</taxon>
        <taxon>Sphingobacteriaceae</taxon>
        <taxon>Mucilaginibacter</taxon>
    </lineage>
</organism>
<sequence>MEKMKSLASQLREQMAKATEKPATEVKNAKAGPSKKATVKGERTIRSPILTELMDYDNSDHKTMVHFRLDKESADFINKFKIATGVDVTRFVAFAVRHLINNNPELKTVIRQFIQNSSL</sequence>
<dbReference type="AlphaFoldDB" id="A0A494VVM9"/>
<accession>A0A494VVM9</accession>